<accession>A0AA39QPJ9</accession>
<gene>
    <name evidence="2" type="ORF">EDD18DRAFT_1343205</name>
</gene>
<name>A0AA39QPJ9_9AGAR</name>
<organism evidence="2 3">
    <name type="scientific">Armillaria luteobubalina</name>
    <dbReference type="NCBI Taxonomy" id="153913"/>
    <lineage>
        <taxon>Eukaryota</taxon>
        <taxon>Fungi</taxon>
        <taxon>Dikarya</taxon>
        <taxon>Basidiomycota</taxon>
        <taxon>Agaricomycotina</taxon>
        <taxon>Agaricomycetes</taxon>
        <taxon>Agaricomycetidae</taxon>
        <taxon>Agaricales</taxon>
        <taxon>Marasmiineae</taxon>
        <taxon>Physalacriaceae</taxon>
        <taxon>Armillaria</taxon>
    </lineage>
</organism>
<feature type="compositionally biased region" description="Low complexity" evidence="1">
    <location>
        <begin position="1"/>
        <end position="21"/>
    </location>
</feature>
<evidence type="ECO:0000313" key="2">
    <source>
        <dbReference type="EMBL" id="KAK0506777.1"/>
    </source>
</evidence>
<protein>
    <submittedName>
        <fullName evidence="2">Uncharacterized protein</fullName>
    </submittedName>
</protein>
<feature type="region of interest" description="Disordered" evidence="1">
    <location>
        <begin position="1"/>
        <end position="38"/>
    </location>
</feature>
<comment type="caution">
    <text evidence="2">The sequence shown here is derived from an EMBL/GenBank/DDBJ whole genome shotgun (WGS) entry which is preliminary data.</text>
</comment>
<keyword evidence="3" id="KW-1185">Reference proteome</keyword>
<dbReference type="EMBL" id="JAUEPU010000001">
    <property type="protein sequence ID" value="KAK0506777.1"/>
    <property type="molecule type" value="Genomic_DNA"/>
</dbReference>
<dbReference type="AlphaFoldDB" id="A0AA39QPJ9"/>
<proteinExistence type="predicted"/>
<evidence type="ECO:0000256" key="1">
    <source>
        <dbReference type="SAM" id="MobiDB-lite"/>
    </source>
</evidence>
<evidence type="ECO:0000313" key="3">
    <source>
        <dbReference type="Proteomes" id="UP001175228"/>
    </source>
</evidence>
<dbReference type="Proteomes" id="UP001175228">
    <property type="component" value="Unassembled WGS sequence"/>
</dbReference>
<reference evidence="2" key="1">
    <citation type="submission" date="2023-06" db="EMBL/GenBank/DDBJ databases">
        <authorList>
            <consortium name="Lawrence Berkeley National Laboratory"/>
            <person name="Ahrendt S."/>
            <person name="Sahu N."/>
            <person name="Indic B."/>
            <person name="Wong-Bajracharya J."/>
            <person name="Merenyi Z."/>
            <person name="Ke H.-M."/>
            <person name="Monk M."/>
            <person name="Kocsube S."/>
            <person name="Drula E."/>
            <person name="Lipzen A."/>
            <person name="Balint B."/>
            <person name="Henrissat B."/>
            <person name="Andreopoulos B."/>
            <person name="Martin F.M."/>
            <person name="Harder C.B."/>
            <person name="Rigling D."/>
            <person name="Ford K.L."/>
            <person name="Foster G.D."/>
            <person name="Pangilinan J."/>
            <person name="Papanicolaou A."/>
            <person name="Barry K."/>
            <person name="LaButti K."/>
            <person name="Viragh M."/>
            <person name="Koriabine M."/>
            <person name="Yan M."/>
            <person name="Riley R."/>
            <person name="Champramary S."/>
            <person name="Plett K.L."/>
            <person name="Tsai I.J."/>
            <person name="Slot J."/>
            <person name="Sipos G."/>
            <person name="Plett J."/>
            <person name="Nagy L.G."/>
            <person name="Grigoriev I.V."/>
        </authorList>
    </citation>
    <scope>NUCLEOTIDE SEQUENCE</scope>
    <source>
        <strain evidence="2">HWK02</strain>
    </source>
</reference>
<sequence length="140" mass="15357">MSGQLVPPVNLSPAPVASSSSSRKDWKQSPYALPVPNKPTVSSSKLFVERILAHTFIPPIIAVWAHGLSKLVFNKTHYISSAALKPHGYALPPPANLTITENPLKIEAMLKFWLHIRLPMLARLSLPLYSPLICLVSGYP</sequence>